<feature type="region of interest" description="Disordered" evidence="1">
    <location>
        <begin position="145"/>
        <end position="164"/>
    </location>
</feature>
<accession>A0ABD3HNA6</accession>
<reference evidence="2 3" key="1">
    <citation type="submission" date="2024-09" db="EMBL/GenBank/DDBJ databases">
        <title>Chromosome-scale assembly of Riccia sorocarpa.</title>
        <authorList>
            <person name="Paukszto L."/>
        </authorList>
    </citation>
    <scope>NUCLEOTIDE SEQUENCE [LARGE SCALE GENOMIC DNA]</scope>
    <source>
        <strain evidence="2">LP-2024</strain>
        <tissue evidence="2">Aerial parts of the thallus</tissue>
    </source>
</reference>
<feature type="compositionally biased region" description="Polar residues" evidence="1">
    <location>
        <begin position="66"/>
        <end position="82"/>
    </location>
</feature>
<evidence type="ECO:0008006" key="4">
    <source>
        <dbReference type="Google" id="ProtNLM"/>
    </source>
</evidence>
<evidence type="ECO:0000313" key="2">
    <source>
        <dbReference type="EMBL" id="KAL3692271.1"/>
    </source>
</evidence>
<evidence type="ECO:0000256" key="1">
    <source>
        <dbReference type="SAM" id="MobiDB-lite"/>
    </source>
</evidence>
<feature type="region of interest" description="Disordered" evidence="1">
    <location>
        <begin position="218"/>
        <end position="276"/>
    </location>
</feature>
<sequence length="276" mass="29061">MTEITGYMTDPEPAETVAKETTRPPLVPRKPPVQQTPDSGSSSTIRPPNFFRAFSDSGVPSLVPVSQQEYSVPARTSSSGNPVNGKISLPPVITSGLVANPVRGSSNVAVPISYLTTASSPATVIPSSSVQVPATVTTVTTDQQAAVSAPNRTQEQPTIPVSTTTPAVATTTREGGARYTQEYLKDVKGKQLEEPAMVRNLENDQDYWIRAQRTDSIGRPWLQQAQTPGAGASRPHSGCTRERQASGGELPGDTPTTAIDPEETNSPPKAAPTTGS</sequence>
<comment type="caution">
    <text evidence="2">The sequence shown here is derived from an EMBL/GenBank/DDBJ whole genome shotgun (WGS) entry which is preliminary data.</text>
</comment>
<gene>
    <name evidence="2" type="ORF">R1sor_005922</name>
</gene>
<feature type="compositionally biased region" description="Polar residues" evidence="1">
    <location>
        <begin position="33"/>
        <end position="46"/>
    </location>
</feature>
<keyword evidence="3" id="KW-1185">Reference proteome</keyword>
<dbReference type="EMBL" id="JBJQOH010000003">
    <property type="protein sequence ID" value="KAL3692271.1"/>
    <property type="molecule type" value="Genomic_DNA"/>
</dbReference>
<protein>
    <recommendedName>
        <fullName evidence="4">SH3 domain-containing protein</fullName>
    </recommendedName>
</protein>
<feature type="region of interest" description="Disordered" evidence="1">
    <location>
        <begin position="1"/>
        <end position="51"/>
    </location>
</feature>
<feature type="region of interest" description="Disordered" evidence="1">
    <location>
        <begin position="66"/>
        <end position="86"/>
    </location>
</feature>
<name>A0ABD3HNA6_9MARC</name>
<dbReference type="Proteomes" id="UP001633002">
    <property type="component" value="Unassembled WGS sequence"/>
</dbReference>
<proteinExistence type="predicted"/>
<evidence type="ECO:0000313" key="3">
    <source>
        <dbReference type="Proteomes" id="UP001633002"/>
    </source>
</evidence>
<dbReference type="AlphaFoldDB" id="A0ABD3HNA6"/>
<organism evidence="2 3">
    <name type="scientific">Riccia sorocarpa</name>
    <dbReference type="NCBI Taxonomy" id="122646"/>
    <lineage>
        <taxon>Eukaryota</taxon>
        <taxon>Viridiplantae</taxon>
        <taxon>Streptophyta</taxon>
        <taxon>Embryophyta</taxon>
        <taxon>Marchantiophyta</taxon>
        <taxon>Marchantiopsida</taxon>
        <taxon>Marchantiidae</taxon>
        <taxon>Marchantiales</taxon>
        <taxon>Ricciaceae</taxon>
        <taxon>Riccia</taxon>
    </lineage>
</organism>